<proteinExistence type="predicted"/>
<dbReference type="Proteomes" id="UP001652625">
    <property type="component" value="Chromosome 10"/>
</dbReference>
<protein>
    <submittedName>
        <fullName evidence="2">Uncharacterized protein LOC136086452</fullName>
    </submittedName>
</protein>
<accession>A0ABM4CSD9</accession>
<name>A0ABM4CSD9_HYDVU</name>
<dbReference type="GeneID" id="136086452"/>
<evidence type="ECO:0000313" key="2">
    <source>
        <dbReference type="RefSeq" id="XP_065664821.1"/>
    </source>
</evidence>
<sequence length="414" mass="46777">MIDWTTANLTPPPLLAAIENEKLQHSQFDFIFGIPCHYQTVDRAIQDISAASSTIFGHKSRYGMILQCTASRIEPSSVSSLTAIGEGLSVRQHTAIVASVVANSGGDVTNFAISSSTAFRVAEEVVTKEGEKIKKHITELLEFTNGIEHQLDRLAVSIRIDGQSELLGVPHLNSCTGETQKNTIIKLLHQFDIFDKLQGCVFDTTSVNTGNKKGVCIRLAAELNRPLLLLACRHHIYERHIIHCWNIYPSSKTNGPDNPLFKKLKDVWNSIDQNFIVLNKVKIEDISDSWLQVQFKEALSFSQNIIRMKTMKKDGCRSDYLELVELTTMVLSGDEQYKLRKPGPVHHARFMAKGIYFLKMYLLIDNISSLTDFEKKEINDMAFFTAVFYTEWFIKAEIPAIAPYQVTFLCFKSF</sequence>
<gene>
    <name evidence="2" type="primary">LOC136086452</name>
</gene>
<reference evidence="2" key="1">
    <citation type="submission" date="2025-08" db="UniProtKB">
        <authorList>
            <consortium name="RefSeq"/>
        </authorList>
    </citation>
    <scope>IDENTIFICATION</scope>
</reference>
<keyword evidence="1" id="KW-1185">Reference proteome</keyword>
<dbReference type="PANTHER" id="PTHR46409:SF1">
    <property type="entry name" value="HTH PSQ-TYPE DOMAIN-CONTAINING PROTEIN"/>
    <property type="match status" value="1"/>
</dbReference>
<dbReference type="PANTHER" id="PTHR46409">
    <property type="entry name" value="HTH PSQ-TYPE DOMAIN-CONTAINING PROTEIN"/>
    <property type="match status" value="1"/>
</dbReference>
<organism evidence="1 2">
    <name type="scientific">Hydra vulgaris</name>
    <name type="common">Hydra</name>
    <name type="synonym">Hydra attenuata</name>
    <dbReference type="NCBI Taxonomy" id="6087"/>
    <lineage>
        <taxon>Eukaryota</taxon>
        <taxon>Metazoa</taxon>
        <taxon>Cnidaria</taxon>
        <taxon>Hydrozoa</taxon>
        <taxon>Hydroidolina</taxon>
        <taxon>Anthoathecata</taxon>
        <taxon>Aplanulata</taxon>
        <taxon>Hydridae</taxon>
        <taxon>Hydra</taxon>
    </lineage>
</organism>
<dbReference type="RefSeq" id="XP_065664821.1">
    <property type="nucleotide sequence ID" value="XM_065808749.1"/>
</dbReference>
<evidence type="ECO:0000313" key="1">
    <source>
        <dbReference type="Proteomes" id="UP001652625"/>
    </source>
</evidence>